<organism evidence="2 3">
    <name type="scientific">Deinococcus aetherius</name>
    <dbReference type="NCBI Taxonomy" id="200252"/>
    <lineage>
        <taxon>Bacteria</taxon>
        <taxon>Thermotogati</taxon>
        <taxon>Deinococcota</taxon>
        <taxon>Deinococci</taxon>
        <taxon>Deinococcales</taxon>
        <taxon>Deinococcaceae</taxon>
        <taxon>Deinococcus</taxon>
    </lineage>
</organism>
<evidence type="ECO:0000259" key="1">
    <source>
        <dbReference type="Pfam" id="PF05239"/>
    </source>
</evidence>
<accession>A0ABM8AK13</accession>
<dbReference type="Gene3D" id="2.30.30.240">
    <property type="entry name" value="PRC-barrel domain"/>
    <property type="match status" value="1"/>
</dbReference>
<dbReference type="Pfam" id="PF05239">
    <property type="entry name" value="PRC"/>
    <property type="match status" value="1"/>
</dbReference>
<sequence>MPTTLELIGKAVVERGDGRLGQVKDVIIDPAEVKVLALLVRPAPPAADDLVLPFESVFELRSAEVVVTARDDLAPIGRLPRVRFAHKHGPHLGRTPLVSSDGVPLGVIHDLHYDPDSTRVAGYEVASSDAPTRLVYVPAEHASFQGDEALHVSARADVFFAHMARASPGDLG</sequence>
<dbReference type="SUPFAM" id="SSF50346">
    <property type="entry name" value="PRC-barrel domain"/>
    <property type="match status" value="2"/>
</dbReference>
<proteinExistence type="predicted"/>
<dbReference type="RefSeq" id="WP_264778512.1">
    <property type="nucleotide sequence ID" value="NZ_AP026562.1"/>
</dbReference>
<protein>
    <recommendedName>
        <fullName evidence="1">PRC-barrel domain-containing protein</fullName>
    </recommendedName>
</protein>
<keyword evidence="2" id="KW-0614">Plasmid</keyword>
<evidence type="ECO:0000313" key="3">
    <source>
        <dbReference type="Proteomes" id="UP001064971"/>
    </source>
</evidence>
<dbReference type="EMBL" id="AP026562">
    <property type="protein sequence ID" value="BDP44156.1"/>
    <property type="molecule type" value="Genomic_DNA"/>
</dbReference>
<dbReference type="Proteomes" id="UP001064971">
    <property type="component" value="Plasmid pDAETH-2"/>
</dbReference>
<name>A0ABM8AK13_9DEIO</name>
<gene>
    <name evidence="2" type="ORF">DAETH_41250</name>
</gene>
<keyword evidence="3" id="KW-1185">Reference proteome</keyword>
<reference evidence="2" key="1">
    <citation type="submission" date="2022-07" db="EMBL/GenBank/DDBJ databases">
        <title>Complete Genome Sequence of the Radioresistant Bacterium Deinococcus aetherius ST0316, Isolated from the Air Dust collected in Lower Stratosphere above Japan.</title>
        <authorList>
            <person name="Satoh K."/>
            <person name="Hagiwara K."/>
            <person name="Katsumata K."/>
            <person name="Kubo A."/>
            <person name="Yokobori S."/>
            <person name="Yamagishi A."/>
            <person name="Oono Y."/>
            <person name="Narumi I."/>
        </authorList>
    </citation>
    <scope>NUCLEOTIDE SEQUENCE</scope>
    <source>
        <strain evidence="2">ST0316</strain>
        <plasmid evidence="2">pDAETH-2</plasmid>
    </source>
</reference>
<feature type="domain" description="PRC-barrel" evidence="1">
    <location>
        <begin position="6"/>
        <end position="70"/>
    </location>
</feature>
<evidence type="ECO:0000313" key="2">
    <source>
        <dbReference type="EMBL" id="BDP44156.1"/>
    </source>
</evidence>
<dbReference type="InterPro" id="IPR027275">
    <property type="entry name" value="PRC-brl_dom"/>
</dbReference>
<geneLocation type="plasmid" evidence="2 3">
    <name>pDAETH-2</name>
</geneLocation>
<dbReference type="InterPro" id="IPR011033">
    <property type="entry name" value="PRC_barrel-like_sf"/>
</dbReference>